<dbReference type="AlphaFoldDB" id="L7CDB0"/>
<dbReference type="Proteomes" id="UP000010959">
    <property type="component" value="Unassembled WGS sequence"/>
</dbReference>
<protein>
    <submittedName>
        <fullName evidence="2">Uncharacterized protein</fullName>
    </submittedName>
</protein>
<dbReference type="PATRIC" id="fig|993516.3.peg.5329"/>
<evidence type="ECO:0000313" key="3">
    <source>
        <dbReference type="Proteomes" id="UP000010959"/>
    </source>
</evidence>
<comment type="caution">
    <text evidence="2">The sequence shown here is derived from an EMBL/GenBank/DDBJ whole genome shotgun (WGS) entry which is preliminary data.</text>
</comment>
<organism evidence="2 3">
    <name type="scientific">Rhodopirellula baltica SWK14</name>
    <dbReference type="NCBI Taxonomy" id="993516"/>
    <lineage>
        <taxon>Bacteria</taxon>
        <taxon>Pseudomonadati</taxon>
        <taxon>Planctomycetota</taxon>
        <taxon>Planctomycetia</taxon>
        <taxon>Pirellulales</taxon>
        <taxon>Pirellulaceae</taxon>
        <taxon>Rhodopirellula</taxon>
    </lineage>
</organism>
<feature type="region of interest" description="Disordered" evidence="1">
    <location>
        <begin position="128"/>
        <end position="159"/>
    </location>
</feature>
<dbReference type="RefSeq" id="WP_007339644.1">
    <property type="nucleotide sequence ID" value="NZ_AMWG01000133.1"/>
</dbReference>
<sequence>MATVRGIVAFVDNLTDALMRYQVIFQFPETFFATHEDLIEFENKLVESLPKTCDVDGYDTGSGTTNFFVYTDSPLAALKHFRTYLGTNKVEKNLRVSYREVDGDAYTNVWPFRDPRPFDIDYPKGIDPFSAKSKRSIPKRSPPGVSKFETPAAAEWPSQ</sequence>
<gene>
    <name evidence="2" type="ORF">RBSWK_04989</name>
</gene>
<accession>L7CDB0</accession>
<evidence type="ECO:0000256" key="1">
    <source>
        <dbReference type="SAM" id="MobiDB-lite"/>
    </source>
</evidence>
<reference evidence="2 3" key="1">
    <citation type="journal article" date="2013" name="Mar. Genomics">
        <title>Expression of sulfatases in Rhodopirellula baltica and the diversity of sulfatases in the genus Rhodopirellula.</title>
        <authorList>
            <person name="Wegner C.E."/>
            <person name="Richter-Heitmann T."/>
            <person name="Klindworth A."/>
            <person name="Klockow C."/>
            <person name="Richter M."/>
            <person name="Achstetter T."/>
            <person name="Glockner F.O."/>
            <person name="Harder J."/>
        </authorList>
    </citation>
    <scope>NUCLEOTIDE SEQUENCE [LARGE SCALE GENOMIC DNA]</scope>
    <source>
        <strain evidence="2 3">SWK14</strain>
    </source>
</reference>
<name>L7CDB0_RHOBT</name>
<dbReference type="EMBL" id="AMWG01000133">
    <property type="protein sequence ID" value="ELP31081.1"/>
    <property type="molecule type" value="Genomic_DNA"/>
</dbReference>
<evidence type="ECO:0000313" key="2">
    <source>
        <dbReference type="EMBL" id="ELP31081.1"/>
    </source>
</evidence>
<proteinExistence type="predicted"/>